<sequence length="365" mass="39716">MPAIHLPYPVLSLRAGRTARAHIAQSGLAAGDVSALPGAAGGPKALGLNGLDKAVFGWLAGETRERDLVGASIGGWRFACAMQADAASALDRLADFYTDTGWGEPPSRASVTATMRAMLEHVLGPEAGWDALTRHPHYRLTLLLARARHLGRSEARAPLFASLALAATLNGVKRRLIGACYERVLCHDVRSPLAFAPSDALPTRRVALDAHNIGAALMGTVAIPGLIEAVSLPGDTRRGVYRDGGLTDYHLDFPFARIGGITLYPHFGERIVPGWFDKALPWRRASATGHARTLLVAPSREYLASLRLGGLPDRRDFKRFARQDATRKRLWRQAVSESARLGDAWLEHLHRQDWALHVKALEPER</sequence>
<dbReference type="OrthoDB" id="8586159at2"/>
<keyword evidence="2" id="KW-1185">Reference proteome</keyword>
<dbReference type="RefSeq" id="WP_136552344.1">
    <property type="nucleotide sequence ID" value="NZ_STGJ01000006.1"/>
</dbReference>
<evidence type="ECO:0008006" key="3">
    <source>
        <dbReference type="Google" id="ProtNLM"/>
    </source>
</evidence>
<reference evidence="1 2" key="1">
    <citation type="submission" date="2019-04" db="EMBL/GenBank/DDBJ databases">
        <title>Crenobacter sp. nov.</title>
        <authorList>
            <person name="Shi S."/>
        </authorList>
    </citation>
    <scope>NUCLEOTIDE SEQUENCE [LARGE SCALE GENOMIC DNA]</scope>
    <source>
        <strain evidence="1 2">GY 70310</strain>
    </source>
</reference>
<comment type="caution">
    <text evidence="1">The sequence shown here is derived from an EMBL/GenBank/DDBJ whole genome shotgun (WGS) entry which is preliminary data.</text>
</comment>
<accession>A0A4T0UXA7</accession>
<name>A0A4T0UXA7_9NEIS</name>
<dbReference type="InterPro" id="IPR016035">
    <property type="entry name" value="Acyl_Trfase/lysoPLipase"/>
</dbReference>
<protein>
    <recommendedName>
        <fullName evidence="3">Patatin-like phospholipase family protein</fullName>
    </recommendedName>
</protein>
<dbReference type="Proteomes" id="UP000308891">
    <property type="component" value="Unassembled WGS sequence"/>
</dbReference>
<dbReference type="SUPFAM" id="SSF52151">
    <property type="entry name" value="FabD/lysophospholipase-like"/>
    <property type="match status" value="1"/>
</dbReference>
<evidence type="ECO:0000313" key="2">
    <source>
        <dbReference type="Proteomes" id="UP000308891"/>
    </source>
</evidence>
<dbReference type="EMBL" id="STGJ01000006">
    <property type="protein sequence ID" value="TIC83749.1"/>
    <property type="molecule type" value="Genomic_DNA"/>
</dbReference>
<dbReference type="AlphaFoldDB" id="A0A4T0UXA7"/>
<gene>
    <name evidence="1" type="ORF">E5K04_06940</name>
</gene>
<evidence type="ECO:0000313" key="1">
    <source>
        <dbReference type="EMBL" id="TIC83749.1"/>
    </source>
</evidence>
<organism evidence="1 2">
    <name type="scientific">Crenobacter intestini</name>
    <dbReference type="NCBI Taxonomy" id="2563443"/>
    <lineage>
        <taxon>Bacteria</taxon>
        <taxon>Pseudomonadati</taxon>
        <taxon>Pseudomonadota</taxon>
        <taxon>Betaproteobacteria</taxon>
        <taxon>Neisseriales</taxon>
        <taxon>Neisseriaceae</taxon>
        <taxon>Crenobacter</taxon>
    </lineage>
</organism>
<proteinExistence type="predicted"/>